<evidence type="ECO:0000313" key="1">
    <source>
        <dbReference type="EMBL" id="KAJ5703981.1"/>
    </source>
</evidence>
<gene>
    <name evidence="1" type="ORF">N7493_011119</name>
</gene>
<dbReference type="AlphaFoldDB" id="A0AAD6HBI1"/>
<protein>
    <submittedName>
        <fullName evidence="1">Uncharacterized protein</fullName>
    </submittedName>
</protein>
<comment type="caution">
    <text evidence="1">The sequence shown here is derived from an EMBL/GenBank/DDBJ whole genome shotgun (WGS) entry which is preliminary data.</text>
</comment>
<proteinExistence type="predicted"/>
<dbReference type="Proteomes" id="UP001215712">
    <property type="component" value="Unassembled WGS sequence"/>
</dbReference>
<reference evidence="1" key="2">
    <citation type="submission" date="2023-01" db="EMBL/GenBank/DDBJ databases">
        <authorList>
            <person name="Petersen C."/>
        </authorList>
    </citation>
    <scope>NUCLEOTIDE SEQUENCE</scope>
    <source>
        <strain evidence="1">IBT 17514</strain>
    </source>
</reference>
<keyword evidence="2" id="KW-1185">Reference proteome</keyword>
<name>A0AAD6HBI1_9EURO</name>
<reference evidence="1" key="1">
    <citation type="journal article" date="2023" name="IMA Fungus">
        <title>Comparative genomic study of the Penicillium genus elucidates a diverse pangenome and 15 lateral gene transfer events.</title>
        <authorList>
            <person name="Petersen C."/>
            <person name="Sorensen T."/>
            <person name="Nielsen M.R."/>
            <person name="Sondergaard T.E."/>
            <person name="Sorensen J.L."/>
            <person name="Fitzpatrick D.A."/>
            <person name="Frisvad J.C."/>
            <person name="Nielsen K.L."/>
        </authorList>
    </citation>
    <scope>NUCLEOTIDE SEQUENCE</scope>
    <source>
        <strain evidence="1">IBT 17514</strain>
    </source>
</reference>
<sequence>MAAEYIAQEGASQVLLSRNPLHNEGAYQLYTDSDNAYALANGIDYMLQQQNGWIFATTSSDNKLNKA</sequence>
<accession>A0AAD6HBI1</accession>
<organism evidence="1 2">
    <name type="scientific">Penicillium malachiteum</name>
    <dbReference type="NCBI Taxonomy" id="1324776"/>
    <lineage>
        <taxon>Eukaryota</taxon>
        <taxon>Fungi</taxon>
        <taxon>Dikarya</taxon>
        <taxon>Ascomycota</taxon>
        <taxon>Pezizomycotina</taxon>
        <taxon>Eurotiomycetes</taxon>
        <taxon>Eurotiomycetidae</taxon>
        <taxon>Eurotiales</taxon>
        <taxon>Aspergillaceae</taxon>
        <taxon>Penicillium</taxon>
    </lineage>
</organism>
<dbReference type="EMBL" id="JAQJAN010000020">
    <property type="protein sequence ID" value="KAJ5703981.1"/>
    <property type="molecule type" value="Genomic_DNA"/>
</dbReference>
<evidence type="ECO:0000313" key="2">
    <source>
        <dbReference type="Proteomes" id="UP001215712"/>
    </source>
</evidence>